<dbReference type="InterPro" id="IPR036249">
    <property type="entry name" value="Thioredoxin-like_sf"/>
</dbReference>
<sequence length="206" mass="23265">MKLFYSAGSCSVSPHIALNEANLPYTMESVNLATKVMGNGENYLAINPNGQVPALMLDDGTLLTEGAAIVQFIADLASDKNLLPAVGQINRYKALSWLNYISTELHKGFSPLYNPRTPEEYKAIAIENIHKKFEYLNAHLEKNTYLLGDSYCVADGYLFTVINWTHFLKMDISKYSHLCRFMNTMMKRDAVIKTLEQEGLNLQDVW</sequence>
<dbReference type="InterPro" id="IPR036282">
    <property type="entry name" value="Glutathione-S-Trfase_C_sf"/>
</dbReference>
<keyword evidence="4" id="KW-1185">Reference proteome</keyword>
<reference evidence="3 4" key="1">
    <citation type="submission" date="2024-09" db="EMBL/GenBank/DDBJ databases">
        <authorList>
            <person name="Sun Q."/>
            <person name="Mori K."/>
        </authorList>
    </citation>
    <scope>NUCLEOTIDE SEQUENCE [LARGE SCALE GENOMIC DNA]</scope>
    <source>
        <strain evidence="3 4">CCM 8545</strain>
    </source>
</reference>
<dbReference type="PROSITE" id="PS50404">
    <property type="entry name" value="GST_NTER"/>
    <property type="match status" value="1"/>
</dbReference>
<dbReference type="CDD" id="cd03057">
    <property type="entry name" value="GST_N_Beta"/>
    <property type="match status" value="1"/>
</dbReference>
<dbReference type="CDD" id="cd03188">
    <property type="entry name" value="GST_C_Beta"/>
    <property type="match status" value="1"/>
</dbReference>
<gene>
    <name evidence="3" type="primary">gstA</name>
    <name evidence="3" type="ORF">ACFFIT_03080</name>
</gene>
<dbReference type="SFLD" id="SFLDS00019">
    <property type="entry name" value="Glutathione_Transferase_(cytos"/>
    <property type="match status" value="1"/>
</dbReference>
<dbReference type="PANTHER" id="PTHR44051">
    <property type="entry name" value="GLUTATHIONE S-TRANSFERASE-RELATED"/>
    <property type="match status" value="1"/>
</dbReference>
<dbReference type="SUPFAM" id="SSF47616">
    <property type="entry name" value="GST C-terminal domain-like"/>
    <property type="match status" value="1"/>
</dbReference>
<proteinExistence type="predicted"/>
<evidence type="ECO:0000259" key="1">
    <source>
        <dbReference type="PROSITE" id="PS50404"/>
    </source>
</evidence>
<dbReference type="InterPro" id="IPR010987">
    <property type="entry name" value="Glutathione-S-Trfase_C-like"/>
</dbReference>
<dbReference type="SFLD" id="SFLDG00358">
    <property type="entry name" value="Main_(cytGST)"/>
    <property type="match status" value="1"/>
</dbReference>
<dbReference type="Gene3D" id="1.20.1050.10">
    <property type="match status" value="1"/>
</dbReference>
<protein>
    <submittedName>
        <fullName evidence="3">Glutathione transferase GstA</fullName>
        <ecNumber evidence="3">2.5.1.18</ecNumber>
    </submittedName>
</protein>
<dbReference type="EC" id="2.5.1.18" evidence="3"/>
<accession>A0ABV6C7Z8</accession>
<feature type="domain" description="GST C-terminal" evidence="2">
    <location>
        <begin position="87"/>
        <end position="206"/>
    </location>
</feature>
<comment type="caution">
    <text evidence="3">The sequence shown here is derived from an EMBL/GenBank/DDBJ whole genome shotgun (WGS) entry which is preliminary data.</text>
</comment>
<evidence type="ECO:0000313" key="4">
    <source>
        <dbReference type="Proteomes" id="UP001589758"/>
    </source>
</evidence>
<dbReference type="GO" id="GO:0004364">
    <property type="term" value="F:glutathione transferase activity"/>
    <property type="evidence" value="ECO:0007669"/>
    <property type="project" value="UniProtKB-EC"/>
</dbReference>
<dbReference type="PROSITE" id="PS50405">
    <property type="entry name" value="GST_CTER"/>
    <property type="match status" value="1"/>
</dbReference>
<dbReference type="Pfam" id="PF13409">
    <property type="entry name" value="GST_N_2"/>
    <property type="match status" value="1"/>
</dbReference>
<dbReference type="SFLD" id="SFLDG01150">
    <property type="entry name" value="Main.1:_Beta-like"/>
    <property type="match status" value="1"/>
</dbReference>
<dbReference type="EMBL" id="JBHLXE010000027">
    <property type="protein sequence ID" value="MFC0179088.1"/>
    <property type="molecule type" value="Genomic_DNA"/>
</dbReference>
<name>A0ABV6C7Z8_9GAMM</name>
<organism evidence="3 4">
    <name type="scientific">Thorsellia kenyensis</name>
    <dbReference type="NCBI Taxonomy" id="1549888"/>
    <lineage>
        <taxon>Bacteria</taxon>
        <taxon>Pseudomonadati</taxon>
        <taxon>Pseudomonadota</taxon>
        <taxon>Gammaproteobacteria</taxon>
        <taxon>Enterobacterales</taxon>
        <taxon>Thorselliaceae</taxon>
        <taxon>Thorsellia</taxon>
    </lineage>
</organism>
<feature type="domain" description="GST N-terminal" evidence="1">
    <location>
        <begin position="1"/>
        <end position="81"/>
    </location>
</feature>
<dbReference type="Gene3D" id="3.40.30.10">
    <property type="entry name" value="Glutaredoxin"/>
    <property type="match status" value="1"/>
</dbReference>
<evidence type="ECO:0000259" key="2">
    <source>
        <dbReference type="PROSITE" id="PS50405"/>
    </source>
</evidence>
<dbReference type="SUPFAM" id="SSF52833">
    <property type="entry name" value="Thioredoxin-like"/>
    <property type="match status" value="1"/>
</dbReference>
<dbReference type="RefSeq" id="WP_385876181.1">
    <property type="nucleotide sequence ID" value="NZ_JBHLXE010000027.1"/>
</dbReference>
<dbReference type="Pfam" id="PF00043">
    <property type="entry name" value="GST_C"/>
    <property type="match status" value="1"/>
</dbReference>
<dbReference type="Proteomes" id="UP001589758">
    <property type="component" value="Unassembled WGS sequence"/>
</dbReference>
<dbReference type="InterPro" id="IPR004046">
    <property type="entry name" value="GST_C"/>
</dbReference>
<dbReference type="InterPro" id="IPR040079">
    <property type="entry name" value="Glutathione_S-Trfase"/>
</dbReference>
<keyword evidence="3" id="KW-0808">Transferase</keyword>
<evidence type="ECO:0000313" key="3">
    <source>
        <dbReference type="EMBL" id="MFC0179088.1"/>
    </source>
</evidence>
<dbReference type="InterPro" id="IPR004045">
    <property type="entry name" value="Glutathione_S-Trfase_N"/>
</dbReference>
<dbReference type="PANTHER" id="PTHR44051:SF8">
    <property type="entry name" value="GLUTATHIONE S-TRANSFERASE GSTA"/>
    <property type="match status" value="1"/>
</dbReference>
<dbReference type="NCBIfam" id="NF007831">
    <property type="entry name" value="PRK10542.1"/>
    <property type="match status" value="1"/>
</dbReference>